<dbReference type="Proteomes" id="UP000297245">
    <property type="component" value="Unassembled WGS sequence"/>
</dbReference>
<evidence type="ECO:0000313" key="1">
    <source>
        <dbReference type="EMBL" id="THU86628.1"/>
    </source>
</evidence>
<dbReference type="OrthoDB" id="5803672at2759"/>
<dbReference type="EMBL" id="ML179488">
    <property type="protein sequence ID" value="THU86628.1"/>
    <property type="molecule type" value="Genomic_DNA"/>
</dbReference>
<protein>
    <submittedName>
        <fullName evidence="1">Uncharacterized protein</fullName>
    </submittedName>
</protein>
<dbReference type="AlphaFoldDB" id="A0A4S8LE00"/>
<reference evidence="1 2" key="1">
    <citation type="journal article" date="2019" name="Nat. Ecol. Evol.">
        <title>Megaphylogeny resolves global patterns of mushroom evolution.</title>
        <authorList>
            <person name="Varga T."/>
            <person name="Krizsan K."/>
            <person name="Foldi C."/>
            <person name="Dima B."/>
            <person name="Sanchez-Garcia M."/>
            <person name="Sanchez-Ramirez S."/>
            <person name="Szollosi G.J."/>
            <person name="Szarkandi J.G."/>
            <person name="Papp V."/>
            <person name="Albert L."/>
            <person name="Andreopoulos W."/>
            <person name="Angelini C."/>
            <person name="Antonin V."/>
            <person name="Barry K.W."/>
            <person name="Bougher N.L."/>
            <person name="Buchanan P."/>
            <person name="Buyck B."/>
            <person name="Bense V."/>
            <person name="Catcheside P."/>
            <person name="Chovatia M."/>
            <person name="Cooper J."/>
            <person name="Damon W."/>
            <person name="Desjardin D."/>
            <person name="Finy P."/>
            <person name="Geml J."/>
            <person name="Haridas S."/>
            <person name="Hughes K."/>
            <person name="Justo A."/>
            <person name="Karasinski D."/>
            <person name="Kautmanova I."/>
            <person name="Kiss B."/>
            <person name="Kocsube S."/>
            <person name="Kotiranta H."/>
            <person name="LaButti K.M."/>
            <person name="Lechner B.E."/>
            <person name="Liimatainen K."/>
            <person name="Lipzen A."/>
            <person name="Lukacs Z."/>
            <person name="Mihaltcheva S."/>
            <person name="Morgado L.N."/>
            <person name="Niskanen T."/>
            <person name="Noordeloos M.E."/>
            <person name="Ohm R.A."/>
            <person name="Ortiz-Santana B."/>
            <person name="Ovrebo C."/>
            <person name="Racz N."/>
            <person name="Riley R."/>
            <person name="Savchenko A."/>
            <person name="Shiryaev A."/>
            <person name="Soop K."/>
            <person name="Spirin V."/>
            <person name="Szebenyi C."/>
            <person name="Tomsovsky M."/>
            <person name="Tulloss R.E."/>
            <person name="Uehling J."/>
            <person name="Grigoriev I.V."/>
            <person name="Vagvolgyi C."/>
            <person name="Papp T."/>
            <person name="Martin F.M."/>
            <person name="Miettinen O."/>
            <person name="Hibbett D.S."/>
            <person name="Nagy L.G."/>
        </authorList>
    </citation>
    <scope>NUCLEOTIDE SEQUENCE [LARGE SCALE GENOMIC DNA]</scope>
    <source>
        <strain evidence="1 2">CBS 962.96</strain>
    </source>
</reference>
<gene>
    <name evidence="1" type="ORF">K435DRAFT_868087</name>
</gene>
<organism evidence="1 2">
    <name type="scientific">Dendrothele bispora (strain CBS 962.96)</name>
    <dbReference type="NCBI Taxonomy" id="1314807"/>
    <lineage>
        <taxon>Eukaryota</taxon>
        <taxon>Fungi</taxon>
        <taxon>Dikarya</taxon>
        <taxon>Basidiomycota</taxon>
        <taxon>Agaricomycotina</taxon>
        <taxon>Agaricomycetes</taxon>
        <taxon>Agaricomycetidae</taxon>
        <taxon>Agaricales</taxon>
        <taxon>Agaricales incertae sedis</taxon>
        <taxon>Dendrothele</taxon>
    </lineage>
</organism>
<proteinExistence type="predicted"/>
<keyword evidence="2" id="KW-1185">Reference proteome</keyword>
<sequence>MLDISNVDCSTVSLPEFLSPICALTPFLDHSSHISCCFLSETTSFPDHNSSKAAGSLRRSSSPILFHPLIRYSSSQHRYSLTSSGDLLSVQSTFLLVLGRIKSAFDEATNSVKSNPNTTYFKTDLAYDVVSFSASILKPYSKSSIDIRVLDSLYIE</sequence>
<name>A0A4S8LE00_DENBC</name>
<accession>A0A4S8LE00</accession>
<evidence type="ECO:0000313" key="2">
    <source>
        <dbReference type="Proteomes" id="UP000297245"/>
    </source>
</evidence>